<organism evidence="2 3">
    <name type="scientific">bacterium (Candidatus Gribaldobacteria) CG23_combo_of_CG06-09_8_20_14_all_37_87_8</name>
    <dbReference type="NCBI Taxonomy" id="2014278"/>
    <lineage>
        <taxon>Bacteria</taxon>
        <taxon>Candidatus Gribaldobacteria</taxon>
    </lineage>
</organism>
<dbReference type="InterPro" id="IPR021139">
    <property type="entry name" value="NYN"/>
</dbReference>
<dbReference type="EMBL" id="PCSB01000042">
    <property type="protein sequence ID" value="PIP31717.1"/>
    <property type="molecule type" value="Genomic_DNA"/>
</dbReference>
<gene>
    <name evidence="2" type="ORF">COX24_02030</name>
</gene>
<reference evidence="2 3" key="1">
    <citation type="submission" date="2017-09" db="EMBL/GenBank/DDBJ databases">
        <title>Depth-based differentiation of microbial function through sediment-hosted aquifers and enrichment of novel symbionts in the deep terrestrial subsurface.</title>
        <authorList>
            <person name="Probst A.J."/>
            <person name="Ladd B."/>
            <person name="Jarett J.K."/>
            <person name="Geller-Mcgrath D.E."/>
            <person name="Sieber C.M."/>
            <person name="Emerson J.B."/>
            <person name="Anantharaman K."/>
            <person name="Thomas B.C."/>
            <person name="Malmstrom R."/>
            <person name="Stieglmeier M."/>
            <person name="Klingl A."/>
            <person name="Woyke T."/>
            <person name="Ryan C.M."/>
            <person name="Banfield J.F."/>
        </authorList>
    </citation>
    <scope>NUCLEOTIDE SEQUENCE [LARGE SCALE GENOMIC DNA]</scope>
    <source>
        <strain evidence="2">CG23_combo_of_CG06-09_8_20_14_all_37_87_8</strain>
    </source>
</reference>
<accession>A0A2G9ZEY4</accession>
<feature type="domain" description="NYN" evidence="1">
    <location>
        <begin position="25"/>
        <end position="114"/>
    </location>
</feature>
<dbReference type="Gene3D" id="3.40.50.1010">
    <property type="entry name" value="5'-nuclease"/>
    <property type="match status" value="1"/>
</dbReference>
<comment type="caution">
    <text evidence="2">The sequence shown here is derived from an EMBL/GenBank/DDBJ whole genome shotgun (WGS) entry which is preliminary data.</text>
</comment>
<dbReference type="GO" id="GO:0004540">
    <property type="term" value="F:RNA nuclease activity"/>
    <property type="evidence" value="ECO:0007669"/>
    <property type="project" value="InterPro"/>
</dbReference>
<dbReference type="PANTHER" id="PTHR35458">
    <property type="entry name" value="SLR0755 PROTEIN"/>
    <property type="match status" value="1"/>
</dbReference>
<dbReference type="InterPro" id="IPR047140">
    <property type="entry name" value="LabA"/>
</dbReference>
<dbReference type="Pfam" id="PF01936">
    <property type="entry name" value="NYN"/>
    <property type="match status" value="1"/>
</dbReference>
<evidence type="ECO:0000313" key="3">
    <source>
        <dbReference type="Proteomes" id="UP000230447"/>
    </source>
</evidence>
<proteinExistence type="predicted"/>
<evidence type="ECO:0000259" key="1">
    <source>
        <dbReference type="Pfam" id="PF01936"/>
    </source>
</evidence>
<dbReference type="AlphaFoldDB" id="A0A2G9ZEY4"/>
<sequence>MFCLRIFLKDKYRAKEAFLFIGYVPGNQPLYTYLQKCGFICVFKPTLEIKQGRNVKIKGNVDAELVLHAMIEFNKYDKAIIVSGDGDFHCLIKYLIEQSKLLKIITPNHHYSSLLREFGFFIANMQLFRTKLDKQK</sequence>
<dbReference type="Proteomes" id="UP000230447">
    <property type="component" value="Unassembled WGS sequence"/>
</dbReference>
<name>A0A2G9ZEY4_9BACT</name>
<evidence type="ECO:0000313" key="2">
    <source>
        <dbReference type="EMBL" id="PIP31717.1"/>
    </source>
</evidence>
<protein>
    <recommendedName>
        <fullName evidence="1">NYN domain-containing protein</fullName>
    </recommendedName>
</protein>
<dbReference type="PANTHER" id="PTHR35458:SF2">
    <property type="entry name" value="SLR0755 PROTEIN"/>
    <property type="match status" value="1"/>
</dbReference>